<feature type="chain" id="PRO_5047254925" evidence="1">
    <location>
        <begin position="20"/>
        <end position="410"/>
    </location>
</feature>
<protein>
    <submittedName>
        <fullName evidence="2">Pectate lyase</fullName>
        <ecNumber evidence="2">4.2.2.2</ecNumber>
    </submittedName>
</protein>
<accession>A0ABT3GN64</accession>
<organism evidence="2 3">
    <name type="scientific">Luteolibacter arcticus</name>
    <dbReference type="NCBI Taxonomy" id="1581411"/>
    <lineage>
        <taxon>Bacteria</taxon>
        <taxon>Pseudomonadati</taxon>
        <taxon>Verrucomicrobiota</taxon>
        <taxon>Verrucomicrobiia</taxon>
        <taxon>Verrucomicrobiales</taxon>
        <taxon>Verrucomicrobiaceae</taxon>
        <taxon>Luteolibacter</taxon>
    </lineage>
</organism>
<proteinExistence type="predicted"/>
<dbReference type="Gene3D" id="1.50.10.20">
    <property type="match status" value="1"/>
</dbReference>
<dbReference type="Proteomes" id="UP001320876">
    <property type="component" value="Unassembled WGS sequence"/>
</dbReference>
<dbReference type="SUPFAM" id="SSF81853">
    <property type="entry name" value="Family 10 polysaccharide lyase"/>
    <property type="match status" value="1"/>
</dbReference>
<keyword evidence="2" id="KW-0456">Lyase</keyword>
<evidence type="ECO:0000256" key="1">
    <source>
        <dbReference type="SAM" id="SignalP"/>
    </source>
</evidence>
<evidence type="ECO:0000313" key="3">
    <source>
        <dbReference type="Proteomes" id="UP001320876"/>
    </source>
</evidence>
<keyword evidence="1" id="KW-0732">Signal</keyword>
<dbReference type="EC" id="4.2.2.2" evidence="2"/>
<dbReference type="Pfam" id="PF09492">
    <property type="entry name" value="Pec_lyase"/>
    <property type="match status" value="1"/>
</dbReference>
<reference evidence="2 3" key="1">
    <citation type="submission" date="2022-10" db="EMBL/GenBank/DDBJ databases">
        <title>Luteolibacter arcticus strain CCTCC AB 2014275, whole genome shotgun sequencing project.</title>
        <authorList>
            <person name="Zhao G."/>
            <person name="Shen L."/>
        </authorList>
    </citation>
    <scope>NUCLEOTIDE SEQUENCE [LARGE SCALE GENOMIC DNA]</scope>
    <source>
        <strain evidence="2 3">CCTCC AB 2014275</strain>
    </source>
</reference>
<feature type="signal peptide" evidence="1">
    <location>
        <begin position="1"/>
        <end position="19"/>
    </location>
</feature>
<name>A0ABT3GN64_9BACT</name>
<dbReference type="GO" id="GO:0030570">
    <property type="term" value="F:pectate lyase activity"/>
    <property type="evidence" value="ECO:0007669"/>
    <property type="project" value="UniProtKB-EC"/>
</dbReference>
<gene>
    <name evidence="2" type="primary">pelA</name>
    <name evidence="2" type="ORF">OKA05_20530</name>
</gene>
<dbReference type="NCBIfam" id="TIGR02474">
    <property type="entry name" value="pec_lyase"/>
    <property type="match status" value="1"/>
</dbReference>
<sequence>MKRYLIPLALVFFPAVIHAAPVTAEAVGRLPAAEKAAWTAYLDRSKSLAATDQAALQAELEKSAIGQALKAPSGGDFKLSADPGDAWFSSDEAKALADVILSYQTPAGGWSKHTGYARGKRQPGMLWSSQYEPGKSPHYLGTFDNRSTTEQMKFLAHTWQATQREDCKAGFVRGLNYLLAAQYPNGGWPQVYPLEGGYHDNITFNDDAMTHVLEVLQMVSNNDPACAFLDDAMRSKATAAFDKGIACVLKMQIVQSGKKTAWCAQHDPLTLAPAEARAMEPAALSGMESATLLKFLMSLPNPNPELVASIDSGLTWLDAVKVTGLKRAKLEGKTAFVADAASTEVFWARFYRLTDNQPIFPGRDGVLYTSFNDMAAHNSLGYDYLSSRPGSVATNAQKKWRKAMAKRTEN</sequence>
<comment type="caution">
    <text evidence="2">The sequence shown here is derived from an EMBL/GenBank/DDBJ whole genome shotgun (WGS) entry which is preliminary data.</text>
</comment>
<dbReference type="InterPro" id="IPR012669">
    <property type="entry name" value="Pectate_lyase"/>
</dbReference>
<keyword evidence="3" id="KW-1185">Reference proteome</keyword>
<dbReference type="EMBL" id="JAPDDT010000010">
    <property type="protein sequence ID" value="MCW1924961.1"/>
    <property type="molecule type" value="Genomic_DNA"/>
</dbReference>
<dbReference type="RefSeq" id="WP_264489068.1">
    <property type="nucleotide sequence ID" value="NZ_JAPDDT010000010.1"/>
</dbReference>
<evidence type="ECO:0000313" key="2">
    <source>
        <dbReference type="EMBL" id="MCW1924961.1"/>
    </source>
</evidence>